<reference evidence="2 3" key="1">
    <citation type="journal article" date="2022" name="Int. J. Syst. Evol. Microbiol.">
        <title>Noviherbaspirillum aridicola sp. nov., isolated from an arid soil in Pakistan.</title>
        <authorList>
            <person name="Khan I.U."/>
            <person name="Saqib M."/>
            <person name="Amin A."/>
            <person name="Hussain F."/>
            <person name="Li L."/>
            <person name="Liu Y.H."/>
            <person name="Fang B.Z."/>
            <person name="Ahmed I."/>
            <person name="Li W.J."/>
        </authorList>
    </citation>
    <scope>NUCLEOTIDE SEQUENCE [LARGE SCALE GENOMIC DNA]</scope>
    <source>
        <strain evidence="2 3">NCCP-691</strain>
    </source>
</reference>
<dbReference type="CDD" id="cd03801">
    <property type="entry name" value="GT4_PimA-like"/>
    <property type="match status" value="1"/>
</dbReference>
<feature type="domain" description="Glycosyl transferase family 1" evidence="1">
    <location>
        <begin position="167"/>
        <end position="313"/>
    </location>
</feature>
<name>A0ABQ4Q5P2_9BURK</name>
<evidence type="ECO:0000313" key="3">
    <source>
        <dbReference type="Proteomes" id="UP000887222"/>
    </source>
</evidence>
<dbReference type="PANTHER" id="PTHR46401:SF8">
    <property type="entry name" value="BLL6006 PROTEIN"/>
    <property type="match status" value="1"/>
</dbReference>
<dbReference type="Pfam" id="PF00534">
    <property type="entry name" value="Glycos_transf_1"/>
    <property type="match status" value="1"/>
</dbReference>
<proteinExistence type="predicted"/>
<dbReference type="PANTHER" id="PTHR46401">
    <property type="entry name" value="GLYCOSYLTRANSFERASE WBBK-RELATED"/>
    <property type="match status" value="1"/>
</dbReference>
<comment type="caution">
    <text evidence="2">The sequence shown here is derived from an EMBL/GenBank/DDBJ whole genome shotgun (WGS) entry which is preliminary data.</text>
</comment>
<dbReference type="Gene3D" id="3.40.50.2000">
    <property type="entry name" value="Glycogen Phosphorylase B"/>
    <property type="match status" value="2"/>
</dbReference>
<evidence type="ECO:0000313" key="2">
    <source>
        <dbReference type="EMBL" id="GIZ52518.1"/>
    </source>
</evidence>
<dbReference type="InterPro" id="IPR001296">
    <property type="entry name" value="Glyco_trans_1"/>
</dbReference>
<dbReference type="Proteomes" id="UP000887222">
    <property type="component" value="Unassembled WGS sequence"/>
</dbReference>
<protein>
    <recommendedName>
        <fullName evidence="1">Glycosyl transferase family 1 domain-containing protein</fullName>
    </recommendedName>
</protein>
<dbReference type="SUPFAM" id="SSF53756">
    <property type="entry name" value="UDP-Glycosyltransferase/glycogen phosphorylase"/>
    <property type="match status" value="1"/>
</dbReference>
<gene>
    <name evidence="2" type="ORF">NCCP691_25320</name>
</gene>
<dbReference type="RefSeq" id="WP_220808877.1">
    <property type="nucleotide sequence ID" value="NZ_BPMK01000010.1"/>
</dbReference>
<accession>A0ABQ4Q5P2</accession>
<dbReference type="EMBL" id="BPMK01000010">
    <property type="protein sequence ID" value="GIZ52518.1"/>
    <property type="molecule type" value="Genomic_DNA"/>
</dbReference>
<evidence type="ECO:0000259" key="1">
    <source>
        <dbReference type="Pfam" id="PF00534"/>
    </source>
</evidence>
<sequence>MKKQGGQLYFAWIGFQRRQISMAPHCGFETVFLPVERRAGRIAKLRNYLRNSLAMMSMMLRQRPQAVWVQLPQVPLLWWALLYRALVRRDAVVVADCHNAMFRPPWSRVPLGLSLLSRCDVVLAHNADVAQSALDLGVDPERLMVVEDPPASFLGTGSFDPGAGVPRPWFVFPASFAKDEPIAELLEAARMQPGVTVLITGNVANCKDQELIRRAPANVRFVGFLSRQDFDALMIGCDAVIAFTRFDGIQLSVCGEAVGAGKPMLISNTATLRRLFPKGTVFVDTDRAEDIAAGFTQVLERREELAAEIDKFGTEMRDHWLQTRGRPLLRRLNLGPF</sequence>
<organism evidence="2 3">
    <name type="scientific">Noviherbaspirillum aridicola</name>
    <dbReference type="NCBI Taxonomy" id="2849687"/>
    <lineage>
        <taxon>Bacteria</taxon>
        <taxon>Pseudomonadati</taxon>
        <taxon>Pseudomonadota</taxon>
        <taxon>Betaproteobacteria</taxon>
        <taxon>Burkholderiales</taxon>
        <taxon>Oxalobacteraceae</taxon>
        <taxon>Noviherbaspirillum</taxon>
    </lineage>
</organism>
<keyword evidence="3" id="KW-1185">Reference proteome</keyword>